<gene>
    <name evidence="2" type="ORF">BS47DRAFT_649903</name>
</gene>
<accession>A0A9P6BAW6</accession>
<evidence type="ECO:0000313" key="2">
    <source>
        <dbReference type="EMBL" id="KAF9520649.1"/>
    </source>
</evidence>
<organism evidence="2 3">
    <name type="scientific">Hydnum rufescens UP504</name>
    <dbReference type="NCBI Taxonomy" id="1448309"/>
    <lineage>
        <taxon>Eukaryota</taxon>
        <taxon>Fungi</taxon>
        <taxon>Dikarya</taxon>
        <taxon>Basidiomycota</taxon>
        <taxon>Agaricomycotina</taxon>
        <taxon>Agaricomycetes</taxon>
        <taxon>Cantharellales</taxon>
        <taxon>Hydnaceae</taxon>
        <taxon>Hydnum</taxon>
    </lineage>
</organism>
<reference evidence="2" key="1">
    <citation type="journal article" date="2020" name="Nat. Commun.">
        <title>Large-scale genome sequencing of mycorrhizal fungi provides insights into the early evolution of symbiotic traits.</title>
        <authorList>
            <person name="Miyauchi S."/>
            <person name="Kiss E."/>
            <person name="Kuo A."/>
            <person name="Drula E."/>
            <person name="Kohler A."/>
            <person name="Sanchez-Garcia M."/>
            <person name="Morin E."/>
            <person name="Andreopoulos B."/>
            <person name="Barry K.W."/>
            <person name="Bonito G."/>
            <person name="Buee M."/>
            <person name="Carver A."/>
            <person name="Chen C."/>
            <person name="Cichocki N."/>
            <person name="Clum A."/>
            <person name="Culley D."/>
            <person name="Crous P.W."/>
            <person name="Fauchery L."/>
            <person name="Girlanda M."/>
            <person name="Hayes R.D."/>
            <person name="Keri Z."/>
            <person name="LaButti K."/>
            <person name="Lipzen A."/>
            <person name="Lombard V."/>
            <person name="Magnuson J."/>
            <person name="Maillard F."/>
            <person name="Murat C."/>
            <person name="Nolan M."/>
            <person name="Ohm R.A."/>
            <person name="Pangilinan J."/>
            <person name="Pereira M.F."/>
            <person name="Perotto S."/>
            <person name="Peter M."/>
            <person name="Pfister S."/>
            <person name="Riley R."/>
            <person name="Sitrit Y."/>
            <person name="Stielow J.B."/>
            <person name="Szollosi G."/>
            <person name="Zifcakova L."/>
            <person name="Stursova M."/>
            <person name="Spatafora J.W."/>
            <person name="Tedersoo L."/>
            <person name="Vaario L.M."/>
            <person name="Yamada A."/>
            <person name="Yan M."/>
            <person name="Wang P."/>
            <person name="Xu J."/>
            <person name="Bruns T."/>
            <person name="Baldrian P."/>
            <person name="Vilgalys R."/>
            <person name="Dunand C."/>
            <person name="Henrissat B."/>
            <person name="Grigoriev I.V."/>
            <person name="Hibbett D."/>
            <person name="Nagy L.G."/>
            <person name="Martin F.M."/>
        </authorList>
    </citation>
    <scope>NUCLEOTIDE SEQUENCE</scope>
    <source>
        <strain evidence="2">UP504</strain>
    </source>
</reference>
<keyword evidence="3" id="KW-1185">Reference proteome</keyword>
<name>A0A9P6BAW6_9AGAM</name>
<protein>
    <submittedName>
        <fullName evidence="2">Uncharacterized protein</fullName>
    </submittedName>
</protein>
<dbReference type="OrthoDB" id="3149711at2759"/>
<feature type="region of interest" description="Disordered" evidence="1">
    <location>
        <begin position="1"/>
        <end position="75"/>
    </location>
</feature>
<comment type="caution">
    <text evidence="2">The sequence shown here is derived from an EMBL/GenBank/DDBJ whole genome shotgun (WGS) entry which is preliminary data.</text>
</comment>
<dbReference type="EMBL" id="MU128911">
    <property type="protein sequence ID" value="KAF9520649.1"/>
    <property type="molecule type" value="Genomic_DNA"/>
</dbReference>
<sequence>MRREVAERRPIASSPDAVSRCPDHPSITLQNAPRLSSERVPSPNMDVGETSDNTADRSSASETAATTGPDERTIIEEDDWKTSHVAKRQFYVLLLRYIMGQPPPILRRLLDLHHAYPHLQSTESYNLIINFSMRRTAWAISKRVYNAMLQVGFRPNMYTWRLRVRMLTLIGDTQSAFECALAGIGDIGPPPSGKIPPLVWFELFWHPAPIRDNALVVEGDKATLEKRAWAIAARHETQMPVSERFSRYFDPAIMPDLSQGSFRPHLIARCVRFLAAHTEPLQSELAERLTRSYLKSLPPKLTRAQRLGAIFVINQNFHVHLGRHSRSTYHPRPVANALPGVRTHIRHRALCEDLLRIHRGVSPNTETVRLLLGSLRGINIERAVKYAKRLVKDFEYKWGKHDVIDLSVRRILAKMAHRFRHQRVFTRKTILQTDKSMAVSRMIVKQWERPVPSSTAGKSRTRGASETEDLATRLLLRHRALVAAPSGTEFGPRGLGSSERSKYFRFRGKAEVHGLVHSPEMPK</sequence>
<feature type="compositionally biased region" description="Polar residues" evidence="1">
    <location>
        <begin position="50"/>
        <end position="66"/>
    </location>
</feature>
<evidence type="ECO:0000313" key="3">
    <source>
        <dbReference type="Proteomes" id="UP000886523"/>
    </source>
</evidence>
<evidence type="ECO:0000256" key="1">
    <source>
        <dbReference type="SAM" id="MobiDB-lite"/>
    </source>
</evidence>
<dbReference type="AlphaFoldDB" id="A0A9P6BAW6"/>
<feature type="compositionally biased region" description="Basic and acidic residues" evidence="1">
    <location>
        <begin position="1"/>
        <end position="10"/>
    </location>
</feature>
<dbReference type="Proteomes" id="UP000886523">
    <property type="component" value="Unassembled WGS sequence"/>
</dbReference>
<proteinExistence type="predicted"/>